<dbReference type="InterPro" id="IPR019808">
    <property type="entry name" value="Histidine_triad_CS"/>
</dbReference>
<dbReference type="Pfam" id="PF01230">
    <property type="entry name" value="HIT"/>
    <property type="match status" value="1"/>
</dbReference>
<evidence type="ECO:0000256" key="2">
    <source>
        <dbReference type="PIRSR" id="PIRSR601310-3"/>
    </source>
</evidence>
<evidence type="ECO:0000259" key="4">
    <source>
        <dbReference type="PROSITE" id="PS51084"/>
    </source>
</evidence>
<reference evidence="5 6" key="1">
    <citation type="journal article" date="2016" name="Nat. Commun.">
        <title>Thousands of microbial genomes shed light on interconnected biogeochemical processes in an aquifer system.</title>
        <authorList>
            <person name="Anantharaman K."/>
            <person name="Brown C.T."/>
            <person name="Hug L.A."/>
            <person name="Sharon I."/>
            <person name="Castelle C.J."/>
            <person name="Probst A.J."/>
            <person name="Thomas B.C."/>
            <person name="Singh A."/>
            <person name="Wilkins M.J."/>
            <person name="Karaoz U."/>
            <person name="Brodie E.L."/>
            <person name="Williams K.H."/>
            <person name="Hubbard S.S."/>
            <person name="Banfield J.F."/>
        </authorList>
    </citation>
    <scope>NUCLEOTIDE SEQUENCE [LARGE SCALE GENOMIC DNA]</scope>
</reference>
<evidence type="ECO:0000313" key="6">
    <source>
        <dbReference type="Proteomes" id="UP000178517"/>
    </source>
</evidence>
<feature type="domain" description="HIT" evidence="4">
    <location>
        <begin position="4"/>
        <end position="112"/>
    </location>
</feature>
<dbReference type="PROSITE" id="PS00892">
    <property type="entry name" value="HIT_1"/>
    <property type="match status" value="1"/>
</dbReference>
<dbReference type="InterPro" id="IPR011146">
    <property type="entry name" value="HIT-like"/>
</dbReference>
<protein>
    <recommendedName>
        <fullName evidence="4">HIT domain-containing protein</fullName>
    </recommendedName>
</protein>
<comment type="caution">
    <text evidence="5">The sequence shown here is derived from an EMBL/GenBank/DDBJ whole genome shotgun (WGS) entry which is preliminary data.</text>
</comment>
<dbReference type="STRING" id="1798406.A3A04_02450"/>
<feature type="active site" description="Tele-AMP-histidine intermediate" evidence="1">
    <location>
        <position position="99"/>
    </location>
</feature>
<evidence type="ECO:0000313" key="5">
    <source>
        <dbReference type="EMBL" id="OGY65916.1"/>
    </source>
</evidence>
<dbReference type="PROSITE" id="PS51084">
    <property type="entry name" value="HIT_2"/>
    <property type="match status" value="1"/>
</dbReference>
<proteinExistence type="predicted"/>
<dbReference type="PANTHER" id="PTHR46648:SF1">
    <property type="entry name" value="ADENOSINE 5'-MONOPHOSPHORAMIDASE HNT1"/>
    <property type="match status" value="1"/>
</dbReference>
<evidence type="ECO:0000256" key="3">
    <source>
        <dbReference type="PROSITE-ProRule" id="PRU00464"/>
    </source>
</evidence>
<dbReference type="Gene3D" id="3.30.428.10">
    <property type="entry name" value="HIT-like"/>
    <property type="match status" value="1"/>
</dbReference>
<organism evidence="5 6">
    <name type="scientific">Candidatus Harrisonbacteria bacterium RIFCSPLOWO2_01_FULL_40_28</name>
    <dbReference type="NCBI Taxonomy" id="1798406"/>
    <lineage>
        <taxon>Bacteria</taxon>
        <taxon>Candidatus Harrisoniibacteriota</taxon>
    </lineage>
</organism>
<dbReference type="GO" id="GO:0003824">
    <property type="term" value="F:catalytic activity"/>
    <property type="evidence" value="ECO:0007669"/>
    <property type="project" value="InterPro"/>
</dbReference>
<dbReference type="AlphaFoldDB" id="A0A1G1ZP30"/>
<dbReference type="InterPro" id="IPR036265">
    <property type="entry name" value="HIT-like_sf"/>
</dbReference>
<dbReference type="PANTHER" id="PTHR46648">
    <property type="entry name" value="HIT FAMILY PROTEIN 1"/>
    <property type="match status" value="1"/>
</dbReference>
<dbReference type="InterPro" id="IPR001310">
    <property type="entry name" value="Histidine_triad_HIT"/>
</dbReference>
<evidence type="ECO:0000256" key="1">
    <source>
        <dbReference type="PIRSR" id="PIRSR601310-1"/>
    </source>
</evidence>
<dbReference type="Proteomes" id="UP000178517">
    <property type="component" value="Unassembled WGS sequence"/>
</dbReference>
<dbReference type="EMBL" id="MHJI01000011">
    <property type="protein sequence ID" value="OGY65916.1"/>
    <property type="molecule type" value="Genomic_DNA"/>
</dbReference>
<feature type="short sequence motif" description="Histidine triad motif" evidence="2 3">
    <location>
        <begin position="97"/>
        <end position="101"/>
    </location>
</feature>
<dbReference type="SUPFAM" id="SSF54197">
    <property type="entry name" value="HIT-like"/>
    <property type="match status" value="1"/>
</dbReference>
<accession>A0A1G1ZP30</accession>
<gene>
    <name evidence="5" type="ORF">A3A04_02450</name>
</gene>
<sequence length="139" mass="15540">MDCLFCKIARKELPSDAIVYENDAAMAFLDIHPLSLGHTLVIPKIHYENIITLKEDEITPLFSAVKKITEQLMKVLSPHGFTIGINHGKDAGQVVDHLHIHVIPRYLGDGGRSIHSIIQNSSPYEEGLHNIAKKIRISQ</sequence>
<name>A0A1G1ZP30_9BACT</name>
<dbReference type="GO" id="GO:0009117">
    <property type="term" value="P:nucleotide metabolic process"/>
    <property type="evidence" value="ECO:0007669"/>
    <property type="project" value="TreeGrafter"/>
</dbReference>